<dbReference type="AlphaFoldDB" id="A0AAD4SRF1"/>
<dbReference type="Proteomes" id="UP001202328">
    <property type="component" value="Unassembled WGS sequence"/>
</dbReference>
<gene>
    <name evidence="2" type="ORF">MKW98_021442</name>
</gene>
<keyword evidence="3" id="KW-1185">Reference proteome</keyword>
<organism evidence="2 3">
    <name type="scientific">Papaver atlanticum</name>
    <dbReference type="NCBI Taxonomy" id="357466"/>
    <lineage>
        <taxon>Eukaryota</taxon>
        <taxon>Viridiplantae</taxon>
        <taxon>Streptophyta</taxon>
        <taxon>Embryophyta</taxon>
        <taxon>Tracheophyta</taxon>
        <taxon>Spermatophyta</taxon>
        <taxon>Magnoliopsida</taxon>
        <taxon>Ranunculales</taxon>
        <taxon>Papaveraceae</taxon>
        <taxon>Papaveroideae</taxon>
        <taxon>Papaver</taxon>
    </lineage>
</organism>
<evidence type="ECO:0000256" key="1">
    <source>
        <dbReference type="SAM" id="SignalP"/>
    </source>
</evidence>
<feature type="signal peptide" evidence="1">
    <location>
        <begin position="1"/>
        <end position="15"/>
    </location>
</feature>
<feature type="chain" id="PRO_5042191118" evidence="1">
    <location>
        <begin position="16"/>
        <end position="168"/>
    </location>
</feature>
<name>A0AAD4SRF1_9MAGN</name>
<sequence>MLLLLFSLPISLDVGIISDDAVDMAGGDMVCASVDISDVVLIWMLPTSPPRTRRFSFVNQGHWENSDAHSQYYLRLLHVISHRICHLMLEISAGYFREMEKMADTGLQMLQQRIKDASSFQLQSNVSTKSCSNATTVVCSIISLEPIGMKKSMNQKVQMLESQLVFMF</sequence>
<proteinExistence type="predicted"/>
<evidence type="ECO:0000313" key="3">
    <source>
        <dbReference type="Proteomes" id="UP001202328"/>
    </source>
</evidence>
<comment type="caution">
    <text evidence="2">The sequence shown here is derived from an EMBL/GenBank/DDBJ whole genome shotgun (WGS) entry which is preliminary data.</text>
</comment>
<dbReference type="EMBL" id="JAJJMB010008983">
    <property type="protein sequence ID" value="KAI3917680.1"/>
    <property type="molecule type" value="Genomic_DNA"/>
</dbReference>
<protein>
    <submittedName>
        <fullName evidence="2">Uncharacterized protein</fullName>
    </submittedName>
</protein>
<reference evidence="2" key="1">
    <citation type="submission" date="2022-04" db="EMBL/GenBank/DDBJ databases">
        <title>A functionally conserved STORR gene fusion in Papaver species that diverged 16.8 million years ago.</title>
        <authorList>
            <person name="Catania T."/>
        </authorList>
    </citation>
    <scope>NUCLEOTIDE SEQUENCE</scope>
    <source>
        <strain evidence="2">S-188037</strain>
    </source>
</reference>
<keyword evidence="1" id="KW-0732">Signal</keyword>
<accession>A0AAD4SRF1</accession>
<evidence type="ECO:0000313" key="2">
    <source>
        <dbReference type="EMBL" id="KAI3917680.1"/>
    </source>
</evidence>